<dbReference type="Gene3D" id="1.20.1540.10">
    <property type="entry name" value="Rhomboid-like"/>
    <property type="match status" value="1"/>
</dbReference>
<evidence type="ECO:0000256" key="3">
    <source>
        <dbReference type="ARBA" id="ARBA00022519"/>
    </source>
</evidence>
<evidence type="ECO:0000256" key="5">
    <source>
        <dbReference type="ARBA" id="ARBA00022989"/>
    </source>
</evidence>
<dbReference type="GO" id="GO:0016020">
    <property type="term" value="C:membrane"/>
    <property type="evidence" value="ECO:0007669"/>
    <property type="project" value="UniProtKB-SubCell"/>
</dbReference>
<evidence type="ECO:0000256" key="2">
    <source>
        <dbReference type="ARBA" id="ARBA00022475"/>
    </source>
</evidence>
<keyword evidence="10" id="KW-1185">Reference proteome</keyword>
<dbReference type="KEGG" id="mic:Mic7113_3730"/>
<evidence type="ECO:0000256" key="7">
    <source>
        <dbReference type="SAM" id="Phobius"/>
    </source>
</evidence>
<dbReference type="Pfam" id="PF01694">
    <property type="entry name" value="Rhomboid"/>
    <property type="match status" value="1"/>
</dbReference>
<evidence type="ECO:0000256" key="4">
    <source>
        <dbReference type="ARBA" id="ARBA00022692"/>
    </source>
</evidence>
<feature type="transmembrane region" description="Helical" evidence="7">
    <location>
        <begin position="12"/>
        <end position="30"/>
    </location>
</feature>
<feature type="transmembrane region" description="Helical" evidence="7">
    <location>
        <begin position="77"/>
        <end position="96"/>
    </location>
</feature>
<proteinExistence type="predicted"/>
<evidence type="ECO:0000256" key="6">
    <source>
        <dbReference type="ARBA" id="ARBA00023136"/>
    </source>
</evidence>
<dbReference type="InterPro" id="IPR022764">
    <property type="entry name" value="Peptidase_S54_rhomboid_dom"/>
</dbReference>
<feature type="transmembrane region" description="Helical" evidence="7">
    <location>
        <begin position="108"/>
        <end position="126"/>
    </location>
</feature>
<feature type="transmembrane region" description="Helical" evidence="7">
    <location>
        <begin position="208"/>
        <end position="229"/>
    </location>
</feature>
<dbReference type="PANTHER" id="PTHR43066">
    <property type="entry name" value="RHOMBOID-RELATED PROTEIN"/>
    <property type="match status" value="1"/>
</dbReference>
<evidence type="ECO:0000259" key="8">
    <source>
        <dbReference type="Pfam" id="PF01694"/>
    </source>
</evidence>
<dbReference type="OrthoDB" id="9813074at2"/>
<reference evidence="9 10" key="1">
    <citation type="submission" date="2012-06" db="EMBL/GenBank/DDBJ databases">
        <title>Finished chromosome of genome of Microcoleus sp. PCC 7113.</title>
        <authorList>
            <consortium name="US DOE Joint Genome Institute"/>
            <person name="Gugger M."/>
            <person name="Coursin T."/>
            <person name="Rippka R."/>
            <person name="Tandeau De Marsac N."/>
            <person name="Huntemann M."/>
            <person name="Wei C.-L."/>
            <person name="Han J."/>
            <person name="Detter J.C."/>
            <person name="Han C."/>
            <person name="Tapia R."/>
            <person name="Chen A."/>
            <person name="Kyrpides N."/>
            <person name="Mavromatis K."/>
            <person name="Markowitz V."/>
            <person name="Szeto E."/>
            <person name="Ivanova N."/>
            <person name="Pagani I."/>
            <person name="Pati A."/>
            <person name="Goodwin L."/>
            <person name="Nordberg H.P."/>
            <person name="Cantor M.N."/>
            <person name="Hua S.X."/>
            <person name="Woyke T."/>
            <person name="Kerfeld C.A."/>
        </authorList>
    </citation>
    <scope>NUCLEOTIDE SEQUENCE [LARGE SCALE GENOMIC DNA]</scope>
    <source>
        <strain evidence="9 10">PCC 7113</strain>
    </source>
</reference>
<dbReference type="FunFam" id="1.20.1540.10:FF:000027">
    <property type="entry name" value="Rhomboid family intramembrane serine protease"/>
    <property type="match status" value="1"/>
</dbReference>
<dbReference type="GO" id="GO:0004252">
    <property type="term" value="F:serine-type endopeptidase activity"/>
    <property type="evidence" value="ECO:0007669"/>
    <property type="project" value="InterPro"/>
</dbReference>
<dbReference type="PATRIC" id="fig|1173027.3.peg.4105"/>
<dbReference type="STRING" id="1173027.Mic7113_3730"/>
<dbReference type="RefSeq" id="WP_015183591.1">
    <property type="nucleotide sequence ID" value="NC_019738.1"/>
</dbReference>
<dbReference type="AlphaFoldDB" id="K9WGB8"/>
<dbReference type="Proteomes" id="UP000010471">
    <property type="component" value="Chromosome"/>
</dbReference>
<dbReference type="InterPro" id="IPR035952">
    <property type="entry name" value="Rhomboid-like_sf"/>
</dbReference>
<evidence type="ECO:0000313" key="10">
    <source>
        <dbReference type="Proteomes" id="UP000010471"/>
    </source>
</evidence>
<evidence type="ECO:0000313" key="9">
    <source>
        <dbReference type="EMBL" id="AFZ19450.1"/>
    </source>
</evidence>
<keyword evidence="4 7" id="KW-0812">Transmembrane</keyword>
<keyword evidence="6 7" id="KW-0472">Membrane</keyword>
<keyword evidence="3" id="KW-0997">Cell inner membrane</keyword>
<dbReference type="PANTHER" id="PTHR43066:SF26">
    <property type="entry name" value="RHOMBOID PROTEASE GLPG"/>
    <property type="match status" value="1"/>
</dbReference>
<feature type="transmembrane region" description="Helical" evidence="7">
    <location>
        <begin position="157"/>
        <end position="183"/>
    </location>
</feature>
<evidence type="ECO:0000256" key="1">
    <source>
        <dbReference type="ARBA" id="ARBA00004141"/>
    </source>
</evidence>
<name>K9WGB8_9CYAN</name>
<organism evidence="9 10">
    <name type="scientific">Allocoleopsis franciscana PCC 7113</name>
    <dbReference type="NCBI Taxonomy" id="1173027"/>
    <lineage>
        <taxon>Bacteria</taxon>
        <taxon>Bacillati</taxon>
        <taxon>Cyanobacteriota</taxon>
        <taxon>Cyanophyceae</taxon>
        <taxon>Coleofasciculales</taxon>
        <taxon>Coleofasciculaceae</taxon>
        <taxon>Allocoleopsis</taxon>
        <taxon>Allocoleopsis franciscana</taxon>
    </lineage>
</organism>
<accession>K9WGB8</accession>
<sequence>MVPLRDENPIRITPYVTYALIAANLLIFIYELTLAGPQLDGFFHLFAVVPKELTYSFNGISVNQPVPEPLTLITSQFLHASFTHVGFNMLFLWIFGNNIEEELGRVKFLIFYLACGVLAALTQWFFSMQSGVPSLGASGAIAGVMGAYILKFPRAKVVTFLPLGFFFTTVRVPALFYLGFWFLQQAFNGVTMLEAPANVGMESGGVAYWAHAGGFVFGAILGPLLGLFAPDTKPPAYTTEPDSY</sequence>
<gene>
    <name evidence="9" type="ORF">Mic7113_3730</name>
</gene>
<keyword evidence="2" id="KW-1003">Cell membrane</keyword>
<feature type="transmembrane region" description="Helical" evidence="7">
    <location>
        <begin position="132"/>
        <end position="150"/>
    </location>
</feature>
<dbReference type="HOGENOM" id="CLU_055068_5_1_3"/>
<keyword evidence="5 7" id="KW-1133">Transmembrane helix</keyword>
<comment type="subcellular location">
    <subcellularLocation>
        <location evidence="1">Membrane</location>
        <topology evidence="1">Multi-pass membrane protein</topology>
    </subcellularLocation>
</comment>
<dbReference type="EMBL" id="CP003630">
    <property type="protein sequence ID" value="AFZ19450.1"/>
    <property type="molecule type" value="Genomic_DNA"/>
</dbReference>
<protein>
    <submittedName>
        <fullName evidence="9">Putative membrane protein</fullName>
    </submittedName>
</protein>
<feature type="domain" description="Peptidase S54 rhomboid" evidence="8">
    <location>
        <begin position="70"/>
        <end position="225"/>
    </location>
</feature>
<dbReference type="SUPFAM" id="SSF144091">
    <property type="entry name" value="Rhomboid-like"/>
    <property type="match status" value="1"/>
</dbReference>
<dbReference type="eggNOG" id="COG0705">
    <property type="taxonomic scope" value="Bacteria"/>
</dbReference>